<dbReference type="Proteomes" id="UP001259832">
    <property type="component" value="Unassembled WGS sequence"/>
</dbReference>
<dbReference type="AlphaFoldDB" id="A0AAD9LMB4"/>
<comment type="caution">
    <text evidence="1">The sequence shown here is derived from an EMBL/GenBank/DDBJ whole genome shotgun (WGS) entry which is preliminary data.</text>
</comment>
<evidence type="ECO:0000313" key="1">
    <source>
        <dbReference type="EMBL" id="KAK1940702.1"/>
    </source>
</evidence>
<sequence length="65" mass="7123">MLSHRLDYAETVDSNSAGVVRTSVPLSMLIDDIKNAYARDTDAKGMLEFLAAPSDVARRELTPNL</sequence>
<organism evidence="1 2">
    <name type="scientific">Phytophthora citrophthora</name>
    <dbReference type="NCBI Taxonomy" id="4793"/>
    <lineage>
        <taxon>Eukaryota</taxon>
        <taxon>Sar</taxon>
        <taxon>Stramenopiles</taxon>
        <taxon>Oomycota</taxon>
        <taxon>Peronosporomycetes</taxon>
        <taxon>Peronosporales</taxon>
        <taxon>Peronosporaceae</taxon>
        <taxon>Phytophthora</taxon>
    </lineage>
</organism>
<keyword evidence="2" id="KW-1185">Reference proteome</keyword>
<accession>A0AAD9LMB4</accession>
<reference evidence="1" key="1">
    <citation type="submission" date="2023-08" db="EMBL/GenBank/DDBJ databases">
        <title>Reference Genome Resource for the Citrus Pathogen Phytophthora citrophthora.</title>
        <authorList>
            <person name="Moller H."/>
            <person name="Coetzee B."/>
            <person name="Rose L.J."/>
            <person name="Van Niekerk J.M."/>
        </authorList>
    </citation>
    <scope>NUCLEOTIDE SEQUENCE</scope>
    <source>
        <strain evidence="1">STE-U-9442</strain>
    </source>
</reference>
<proteinExistence type="predicted"/>
<protein>
    <submittedName>
        <fullName evidence="1">Uncharacterized protein</fullName>
    </submittedName>
</protein>
<gene>
    <name evidence="1" type="ORF">P3T76_008153</name>
</gene>
<evidence type="ECO:0000313" key="2">
    <source>
        <dbReference type="Proteomes" id="UP001259832"/>
    </source>
</evidence>
<name>A0AAD9LMB4_9STRA</name>
<dbReference type="EMBL" id="JASMQC010000014">
    <property type="protein sequence ID" value="KAK1940702.1"/>
    <property type="molecule type" value="Genomic_DNA"/>
</dbReference>